<reference evidence="1 2" key="1">
    <citation type="journal article" date="2013" name="PLoS Genet.">
        <title>The genome and development-dependent transcriptomes of Pyronema confluens: a window into fungal evolution.</title>
        <authorList>
            <person name="Traeger S."/>
            <person name="Altegoer F."/>
            <person name="Freitag M."/>
            <person name="Gabaldon T."/>
            <person name="Kempken F."/>
            <person name="Kumar A."/>
            <person name="Marcet-Houben M."/>
            <person name="Poggeler S."/>
            <person name="Stajich J.E."/>
            <person name="Nowrousian M."/>
        </authorList>
    </citation>
    <scope>NUCLEOTIDE SEQUENCE [LARGE SCALE GENOMIC DNA]</scope>
    <source>
        <strain evidence="2">CBS 100304</strain>
        <tissue evidence="1">Vegetative mycelium</tissue>
    </source>
</reference>
<dbReference type="Proteomes" id="UP000018144">
    <property type="component" value="Unassembled WGS sequence"/>
</dbReference>
<accession>U4LNS5</accession>
<keyword evidence="2" id="KW-1185">Reference proteome</keyword>
<dbReference type="EMBL" id="HF935505">
    <property type="protein sequence ID" value="CCX30985.1"/>
    <property type="molecule type" value="Genomic_DNA"/>
</dbReference>
<name>U4LNS5_PYROM</name>
<organism evidence="1 2">
    <name type="scientific">Pyronema omphalodes (strain CBS 100304)</name>
    <name type="common">Pyronema confluens</name>
    <dbReference type="NCBI Taxonomy" id="1076935"/>
    <lineage>
        <taxon>Eukaryota</taxon>
        <taxon>Fungi</taxon>
        <taxon>Dikarya</taxon>
        <taxon>Ascomycota</taxon>
        <taxon>Pezizomycotina</taxon>
        <taxon>Pezizomycetes</taxon>
        <taxon>Pezizales</taxon>
        <taxon>Pyronemataceae</taxon>
        <taxon>Pyronema</taxon>
    </lineage>
</organism>
<gene>
    <name evidence="1" type="ORF">PCON_09661</name>
</gene>
<protein>
    <submittedName>
        <fullName evidence="1">Uncharacterized protein</fullName>
    </submittedName>
</protein>
<proteinExistence type="predicted"/>
<evidence type="ECO:0000313" key="2">
    <source>
        <dbReference type="Proteomes" id="UP000018144"/>
    </source>
</evidence>
<evidence type="ECO:0000313" key="1">
    <source>
        <dbReference type="EMBL" id="CCX30985.1"/>
    </source>
</evidence>
<dbReference type="AlphaFoldDB" id="U4LNS5"/>
<sequence length="95" mass="10538">MSRRGLIVALTSYVLYAIITDFRSRSLPHGALAICRSRKHNKRNGIVAPSASTHSAMFGLHLEATEYVYHRTVGLATCTMELLPITCAHGWILEL</sequence>